<name>A0AAN7D7Q8_9FUNG</name>
<feature type="compositionally biased region" description="Polar residues" evidence="3">
    <location>
        <begin position="257"/>
        <end position="272"/>
    </location>
</feature>
<evidence type="ECO:0000256" key="3">
    <source>
        <dbReference type="SAM" id="MobiDB-lite"/>
    </source>
</evidence>
<keyword evidence="1 2" id="KW-0728">SH3 domain</keyword>
<dbReference type="InterPro" id="IPR000159">
    <property type="entry name" value="RA_dom"/>
</dbReference>
<dbReference type="Gene3D" id="2.30.30.40">
    <property type="entry name" value="SH3 Domains"/>
    <property type="match status" value="1"/>
</dbReference>
<feature type="compositionally biased region" description="Acidic residues" evidence="3">
    <location>
        <begin position="41"/>
        <end position="73"/>
    </location>
</feature>
<dbReference type="GO" id="GO:0008104">
    <property type="term" value="P:intracellular protein localization"/>
    <property type="evidence" value="ECO:0007669"/>
    <property type="project" value="TreeGrafter"/>
</dbReference>
<evidence type="ECO:0000256" key="2">
    <source>
        <dbReference type="PROSITE-ProRule" id="PRU00192"/>
    </source>
</evidence>
<dbReference type="RefSeq" id="XP_064678730.1">
    <property type="nucleotide sequence ID" value="XM_064832471.1"/>
</dbReference>
<evidence type="ECO:0000256" key="1">
    <source>
        <dbReference type="ARBA" id="ARBA00022443"/>
    </source>
</evidence>
<protein>
    <recommendedName>
        <fullName evidence="8">SH3 domain-containing protein</fullName>
    </recommendedName>
</protein>
<accession>A0AAN7D7Q8</accession>
<dbReference type="GO" id="GO:0051286">
    <property type="term" value="C:cell tip"/>
    <property type="evidence" value="ECO:0007669"/>
    <property type="project" value="TreeGrafter"/>
</dbReference>
<dbReference type="GO" id="GO:0030950">
    <property type="term" value="P:establishment or maintenance of actin cytoskeleton polarity"/>
    <property type="evidence" value="ECO:0007669"/>
    <property type="project" value="TreeGrafter"/>
</dbReference>
<reference evidence="6 7" key="1">
    <citation type="submission" date="2022-11" db="EMBL/GenBank/DDBJ databases">
        <title>Mucor velutinosus strain NIH1002 WGS.</title>
        <authorList>
            <person name="Subramanian P."/>
            <person name="Mullikin J.C."/>
            <person name="Segre J.A."/>
            <person name="Zelazny A.M."/>
        </authorList>
    </citation>
    <scope>NUCLEOTIDE SEQUENCE [LARGE SCALE GENOMIC DNA]</scope>
    <source>
        <strain evidence="6 7">NIH1002</strain>
    </source>
</reference>
<dbReference type="PROSITE" id="PS50002">
    <property type="entry name" value="SH3"/>
    <property type="match status" value="1"/>
</dbReference>
<dbReference type="EMBL" id="JASEJX010000024">
    <property type="protein sequence ID" value="KAK4512064.1"/>
    <property type="molecule type" value="Genomic_DNA"/>
</dbReference>
<evidence type="ECO:0008006" key="8">
    <source>
        <dbReference type="Google" id="ProtNLM"/>
    </source>
</evidence>
<feature type="compositionally biased region" description="Polar residues" evidence="3">
    <location>
        <begin position="1"/>
        <end position="13"/>
    </location>
</feature>
<comment type="caution">
    <text evidence="6">The sequence shown here is derived from an EMBL/GenBank/DDBJ whole genome shotgun (WGS) entry which is preliminary data.</text>
</comment>
<evidence type="ECO:0000259" key="5">
    <source>
        <dbReference type="PROSITE" id="PS50200"/>
    </source>
</evidence>
<dbReference type="Gene3D" id="3.10.20.90">
    <property type="entry name" value="Phosphatidylinositol 3-kinase Catalytic Subunit, Chain A, domain 1"/>
    <property type="match status" value="1"/>
</dbReference>
<sequence length="794" mass="89402">MSRNLVINTQRKWTPSPELAIREEEGDEDAHPIHKQRLIEEVEEDDEEDQDENEDEEDEDEDQDEDQDEDDGSDFTSSPSIPDENINFDLVYTLHTFEATVDGQASVKKGDALTLLDDSNSYWWLIRDLKTSEVGYIPAENIETPFERLARLNKHRNVELTSMDQATHYINNKTASNAPLKKKKKVILSTSLNVQLHVLLTGEDDDEIEDETYEEWNEEMLDDDDMDEDIEPHMDKQQQPQQAEPEEKDDEEDDNKPLQQSVHKSNQILDSKNNLHHDETKQVLQRQHRIKEPTAVNNHADPVRHPSREQVPVNSKVLRVFAGNVDVGASYHSVRVTESTSVDELLMSAMEKFHISQIETKNGRSHGKNSGVEYYLTVKSRDGDEITLDPEDKPYAIHESLTAHLTTPMPSLTQFRQLVPTSDYVNKKKKKRSSSISSLSDSSLQFFMHKRIKRVNDKSGQVHIKVSLMTAVTSATTTTAAVAALPVSDKMAAIKKMTTLRRFGKKKKTIKDKAEMERIDKMIAIPANISIADLTSTALVKFHIISDIEQPHQYRLILSTNGRDTLLNLDQKLSDVLKDLEATAREKHFVLHNFVSNLNDQRPVSLSSSTSSSSSSSARPTSIMTRLDSNTEAILKRVDAALEAYEPTISTIPRKDIANPNFPSPMSVSRNEGGVDIHLPHGVLRSTPLSEKQTQYSLMKNPNTLVLQRVLPADKNTGRKVPAEKNAISGEEMATLVKYGSQYLDAYDTAKNATSLTTPAAASRLFVERDGGKSLSSLEDLEKELHRIITSHSS</sequence>
<dbReference type="InterPro" id="IPR053039">
    <property type="entry name" value="Polarity_Bud-Selection_Reg"/>
</dbReference>
<feature type="region of interest" description="Disordered" evidence="3">
    <location>
        <begin position="225"/>
        <end position="310"/>
    </location>
</feature>
<feature type="compositionally biased region" description="Acidic residues" evidence="3">
    <location>
        <begin position="244"/>
        <end position="254"/>
    </location>
</feature>
<dbReference type="PANTHER" id="PTHR47775:SF1">
    <property type="entry name" value="BUD SITE SELECTION PROTEIN 14"/>
    <property type="match status" value="1"/>
</dbReference>
<feature type="domain" description="SH3" evidence="4">
    <location>
        <begin position="86"/>
        <end position="147"/>
    </location>
</feature>
<evidence type="ECO:0000259" key="4">
    <source>
        <dbReference type="PROSITE" id="PS50002"/>
    </source>
</evidence>
<feature type="region of interest" description="Disordered" evidence="3">
    <location>
        <begin position="602"/>
        <end position="625"/>
    </location>
</feature>
<dbReference type="SUPFAM" id="SSF50044">
    <property type="entry name" value="SH3-domain"/>
    <property type="match status" value="1"/>
</dbReference>
<dbReference type="PROSITE" id="PS50200">
    <property type="entry name" value="RA"/>
    <property type="match status" value="1"/>
</dbReference>
<organism evidence="6 7">
    <name type="scientific">Mucor velutinosus</name>
    <dbReference type="NCBI Taxonomy" id="708070"/>
    <lineage>
        <taxon>Eukaryota</taxon>
        <taxon>Fungi</taxon>
        <taxon>Fungi incertae sedis</taxon>
        <taxon>Mucoromycota</taxon>
        <taxon>Mucoromycotina</taxon>
        <taxon>Mucoromycetes</taxon>
        <taxon>Mucorales</taxon>
        <taxon>Mucorineae</taxon>
        <taxon>Mucoraceae</taxon>
        <taxon>Mucor</taxon>
    </lineage>
</organism>
<evidence type="ECO:0000313" key="6">
    <source>
        <dbReference type="EMBL" id="KAK4512064.1"/>
    </source>
</evidence>
<feature type="domain" description="Ras-associating" evidence="5">
    <location>
        <begin position="314"/>
        <end position="397"/>
    </location>
</feature>
<feature type="compositionally biased region" description="Basic and acidic residues" evidence="3">
    <location>
        <begin position="29"/>
        <end position="40"/>
    </location>
</feature>
<proteinExistence type="predicted"/>
<dbReference type="AlphaFoldDB" id="A0AAN7D7Q8"/>
<dbReference type="GO" id="GO:0007165">
    <property type="term" value="P:signal transduction"/>
    <property type="evidence" value="ECO:0007669"/>
    <property type="project" value="InterPro"/>
</dbReference>
<dbReference type="Pfam" id="PF00788">
    <property type="entry name" value="RA"/>
    <property type="match status" value="1"/>
</dbReference>
<dbReference type="InterPro" id="IPR001452">
    <property type="entry name" value="SH3_domain"/>
</dbReference>
<dbReference type="InterPro" id="IPR036028">
    <property type="entry name" value="SH3-like_dom_sf"/>
</dbReference>
<gene>
    <name evidence="6" type="ORF">ATC70_013307</name>
</gene>
<evidence type="ECO:0000313" key="7">
    <source>
        <dbReference type="Proteomes" id="UP001304243"/>
    </source>
</evidence>
<dbReference type="SUPFAM" id="SSF54236">
    <property type="entry name" value="Ubiquitin-like"/>
    <property type="match status" value="1"/>
</dbReference>
<dbReference type="GO" id="GO:0015630">
    <property type="term" value="C:microtubule cytoskeleton"/>
    <property type="evidence" value="ECO:0007669"/>
    <property type="project" value="TreeGrafter"/>
</dbReference>
<feature type="region of interest" description="Disordered" evidence="3">
    <location>
        <begin position="1"/>
        <end position="84"/>
    </location>
</feature>
<dbReference type="InterPro" id="IPR029071">
    <property type="entry name" value="Ubiquitin-like_domsf"/>
</dbReference>
<dbReference type="PANTHER" id="PTHR47775">
    <property type="entry name" value="BUD SITE SELECTION PROTEIN 14"/>
    <property type="match status" value="1"/>
</dbReference>
<dbReference type="Proteomes" id="UP001304243">
    <property type="component" value="Unassembled WGS sequence"/>
</dbReference>
<dbReference type="GeneID" id="89956993"/>
<feature type="compositionally biased region" description="Low complexity" evidence="3">
    <location>
        <begin position="605"/>
        <end position="617"/>
    </location>
</feature>
<keyword evidence="7" id="KW-1185">Reference proteome</keyword>
<dbReference type="SMART" id="SM00326">
    <property type="entry name" value="SH3"/>
    <property type="match status" value="1"/>
</dbReference>
<dbReference type="Pfam" id="PF00018">
    <property type="entry name" value="SH3_1"/>
    <property type="match status" value="1"/>
</dbReference>